<evidence type="ECO:0000313" key="2">
    <source>
        <dbReference type="Proteomes" id="UP000663064"/>
    </source>
</evidence>
<evidence type="ECO:0000313" key="1">
    <source>
        <dbReference type="EMBL" id="QOS13062.1"/>
    </source>
</evidence>
<organism evidence="1 2">
    <name type="scientific">Haloferax gibbonsii</name>
    <dbReference type="NCBI Taxonomy" id="35746"/>
    <lineage>
        <taxon>Archaea</taxon>
        <taxon>Methanobacteriati</taxon>
        <taxon>Methanobacteriota</taxon>
        <taxon>Stenosarchaea group</taxon>
        <taxon>Halobacteria</taxon>
        <taxon>Halobacteriales</taxon>
        <taxon>Haloferacaceae</taxon>
        <taxon>Haloferax</taxon>
    </lineage>
</organism>
<sequence>MAEEYLTLTLDEATGVDEVVLGFRKDGEFYELISLEPPVEAEIRQREDDATGEDGEA</sequence>
<dbReference type="GeneID" id="59460585"/>
<proteinExistence type="predicted"/>
<dbReference type="Proteomes" id="UP000663064">
    <property type="component" value="Chromosome"/>
</dbReference>
<accession>A0A871BJ64</accession>
<gene>
    <name evidence="1" type="ORF">HfgLR_14670</name>
</gene>
<protein>
    <submittedName>
        <fullName evidence="1">Uncharacterized protein</fullName>
    </submittedName>
</protein>
<name>A0A871BJ64_HALGI</name>
<dbReference type="AlphaFoldDB" id="A0A871BJ64"/>
<dbReference type="RefSeq" id="WP_158546588.1">
    <property type="nucleotide sequence ID" value="NZ_CP063205.1"/>
</dbReference>
<reference evidence="1" key="1">
    <citation type="journal article" date="2021" name="Front. Microbiol.">
        <title>Cellular and Genomic Properties of Haloferax gibbonsii LR2-5, the Host of Euryarchaeal Virus HFTV1.</title>
        <authorList>
            <person name="Tittes C."/>
            <person name="Schwarzer S."/>
            <person name="Pfeiffer F."/>
            <person name="Dyall-Smith M."/>
            <person name="Rodriguez-Franco M."/>
            <person name="Oksanen H.M."/>
            <person name="Quax T.E.F."/>
        </authorList>
    </citation>
    <scope>NUCLEOTIDE SEQUENCE</scope>
    <source>
        <strain evidence="1">LR2-5</strain>
    </source>
</reference>
<dbReference type="EMBL" id="CP063205">
    <property type="protein sequence ID" value="QOS13062.1"/>
    <property type="molecule type" value="Genomic_DNA"/>
</dbReference>